<reference evidence="3 4" key="1">
    <citation type="journal article" date="2018" name="Plant J.">
        <title>Genome sequences of Chlorella sorokiniana UTEX 1602 and Micractinium conductrix SAG 241.80: implications to maltose excretion by a green alga.</title>
        <authorList>
            <person name="Arriola M.B."/>
            <person name="Velmurugan N."/>
            <person name="Zhang Y."/>
            <person name="Plunkett M.H."/>
            <person name="Hondzo H."/>
            <person name="Barney B.M."/>
        </authorList>
    </citation>
    <scope>NUCLEOTIDE SEQUENCE [LARGE SCALE GENOMIC DNA]</scope>
    <source>
        <strain evidence="4">UTEX 1602</strain>
    </source>
</reference>
<feature type="transmembrane region" description="Helical" evidence="2">
    <location>
        <begin position="281"/>
        <end position="305"/>
    </location>
</feature>
<gene>
    <name evidence="3" type="ORF">C2E21_0611</name>
</gene>
<proteinExistence type="predicted"/>
<feature type="transmembrane region" description="Helical" evidence="2">
    <location>
        <begin position="91"/>
        <end position="110"/>
    </location>
</feature>
<feature type="transmembrane region" description="Helical" evidence="2">
    <location>
        <begin position="255"/>
        <end position="275"/>
    </location>
</feature>
<dbReference type="STRING" id="3076.A0A2P6U3V4"/>
<dbReference type="EMBL" id="LHPG02000001">
    <property type="protein sequence ID" value="PRW61000.1"/>
    <property type="molecule type" value="Genomic_DNA"/>
</dbReference>
<dbReference type="PANTHER" id="PTHR36970:SF1">
    <property type="entry name" value="BESTROPHIN HOMOLOG"/>
    <property type="match status" value="1"/>
</dbReference>
<organism evidence="3 4">
    <name type="scientific">Chlorella sorokiniana</name>
    <name type="common">Freshwater green alga</name>
    <dbReference type="NCBI Taxonomy" id="3076"/>
    <lineage>
        <taxon>Eukaryota</taxon>
        <taxon>Viridiplantae</taxon>
        <taxon>Chlorophyta</taxon>
        <taxon>core chlorophytes</taxon>
        <taxon>Trebouxiophyceae</taxon>
        <taxon>Chlorellales</taxon>
        <taxon>Chlorellaceae</taxon>
        <taxon>Chlorella clade</taxon>
        <taxon>Chlorella</taxon>
    </lineage>
</organism>
<dbReference type="AlphaFoldDB" id="A0A2P6U3V4"/>
<protein>
    <submittedName>
        <fullName evidence="3">Uncharacterized protein</fullName>
    </submittedName>
</protein>
<evidence type="ECO:0000256" key="1">
    <source>
        <dbReference type="SAM" id="MobiDB-lite"/>
    </source>
</evidence>
<dbReference type="Proteomes" id="UP000239899">
    <property type="component" value="Unassembled WGS sequence"/>
</dbReference>
<accession>A0A2P6U3V4</accession>
<keyword evidence="2" id="KW-0812">Transmembrane</keyword>
<evidence type="ECO:0000256" key="2">
    <source>
        <dbReference type="SAM" id="Phobius"/>
    </source>
</evidence>
<name>A0A2P6U3V4_CHLSO</name>
<feature type="region of interest" description="Disordered" evidence="1">
    <location>
        <begin position="400"/>
        <end position="430"/>
    </location>
</feature>
<evidence type="ECO:0000313" key="3">
    <source>
        <dbReference type="EMBL" id="PRW61000.1"/>
    </source>
</evidence>
<dbReference type="OrthoDB" id="536576at2759"/>
<keyword evidence="2" id="KW-1133">Transmembrane helix</keyword>
<keyword evidence="2" id="KW-0472">Membrane</keyword>
<evidence type="ECO:0000313" key="4">
    <source>
        <dbReference type="Proteomes" id="UP000239899"/>
    </source>
</evidence>
<keyword evidence="4" id="KW-1185">Reference proteome</keyword>
<sequence length="1166" mass="124974">MAAPVDPKQRSIPFSTHARGVPLFDRTRFFDLPRHVARMLLDLRDISSSLFWFLTVQTWLTLWSFLITLISVVFFSFYTENGKELSAPLDWVLICFVAVLPSVGFLWIAYMRREQALDELAKVRVLMLGIFTAHRDWVPAVSRPPGHLQAVQEALAIIVDAMQAYFTPVRFYSRWYPYFGYRTAMVHIALERTRQMRRISSSMEQLEAATLALHDTSVPPQLLAQLHDRILQLQLAIQRMSNIKEYRTPQGVRSLCRFFLLFFMPVFFGPYWSWVHVQTNFAFAFFFSILLQIAVTGLVNATIALEDPFANNAMDGVFIEEALYDVEQLVGAPPPDMEGMPTTSLAGPAAEGAAPAVAAAVAAATGGRQASSPFAAVSRLLCGTAAQTKAANGTAAPAANNATAPTVASGPLPAHHGGGQGTSTAAQPIDFTTGNPATAAFVHLSFGINVWNPQMTVAMFNKPGITSLFAQSIKNAVPDAVVVSEALPATKGILVRSTVRFQTDPAGARAQADALVMYLTQDKLLRSMLPEVNWHPRLVYTTYPYLASAVVWPVGPAPGRVPSLHFTAQVQGIGKDTFDAQKLVAWKAALVAALPGLTDQGITVATTEFTEPAGRNWYARTDTLVHTEVTGPSLQALRQLVPTLLNNPQAIWSRRAFGTVGPVPRSWVIVAFRAPVPAPGVPLYLVFETKDIMPFTDSKKAQLTAALLKLMALPPSYTSTSVKLSVITSKPRGGRRLLGLPVPWTQVGAVFEPTQDVTKQMLEQKIQSMAAQSLATLLDRLEWWLGTMCISDAAGKCTGPTVQPSGVCKIPNGQVYKCNIHIYWLASLPGNAKVQYTGAKLLGYINAAKSCTVPADYALVVVQLGDKPTPAWINAKYLKFCASQRKCGTKVELGARCDVDSVVKTDAVRCCDKEDEGGHPQATCQSPVSGAPTVCMVPDVEPPGVFVLRKCPGVTGPLTCTPGTSSLSGTPNACCACRRTKATGKVTAYPSKTATNAYGFEPNCKGQPITLKPNTVFDYTGAKLFGFSANDCNGGTFAQLVQQVGGVTRTFWAPANELRFCKKSRDCGSSKVELGANCEGDVGCCTVAAEGGSAKAQCTATSGKPAACFASGTDCPDGQTLINGDCCPNERACGSAGCCKDGTVCINGVCGTLVKGNPEASACVAG</sequence>
<comment type="caution">
    <text evidence="3">The sequence shown here is derived from an EMBL/GenBank/DDBJ whole genome shotgun (WGS) entry which is preliminary data.</text>
</comment>
<feature type="transmembrane region" description="Helical" evidence="2">
    <location>
        <begin position="50"/>
        <end position="79"/>
    </location>
</feature>
<dbReference type="PANTHER" id="PTHR36970">
    <property type="entry name" value="UNNAMED PRODUCT"/>
    <property type="match status" value="1"/>
</dbReference>